<feature type="region of interest" description="Disordered" evidence="4">
    <location>
        <begin position="240"/>
        <end position="311"/>
    </location>
</feature>
<evidence type="ECO:0000256" key="2">
    <source>
        <dbReference type="ARBA" id="ARBA00023125"/>
    </source>
</evidence>
<dbReference type="InterPro" id="IPR018060">
    <property type="entry name" value="HTH_AraC"/>
</dbReference>
<dbReference type="GO" id="GO:0043565">
    <property type="term" value="F:sequence-specific DNA binding"/>
    <property type="evidence" value="ECO:0007669"/>
    <property type="project" value="InterPro"/>
</dbReference>
<dbReference type="PANTHER" id="PTHR46796">
    <property type="entry name" value="HTH-TYPE TRANSCRIPTIONAL ACTIVATOR RHAS-RELATED"/>
    <property type="match status" value="1"/>
</dbReference>
<dbReference type="PROSITE" id="PS01124">
    <property type="entry name" value="HTH_ARAC_FAMILY_2"/>
    <property type="match status" value="1"/>
</dbReference>
<feature type="compositionally biased region" description="Polar residues" evidence="4">
    <location>
        <begin position="279"/>
        <end position="296"/>
    </location>
</feature>
<dbReference type="Pfam" id="PF12833">
    <property type="entry name" value="HTH_18"/>
    <property type="match status" value="1"/>
</dbReference>
<reference evidence="6 7" key="1">
    <citation type="submission" date="2018-12" db="EMBL/GenBank/DDBJ databases">
        <authorList>
            <consortium name="Pathogen Informatics"/>
        </authorList>
    </citation>
    <scope>NUCLEOTIDE SEQUENCE [LARGE SCALE GENOMIC DNA]</scope>
    <source>
        <strain evidence="6 7">NCTC9695</strain>
    </source>
</reference>
<accession>A0A447TLT2</accession>
<protein>
    <submittedName>
        <fullName evidence="6">DNA-binding transcriptional regulator AraC</fullName>
    </submittedName>
</protein>
<evidence type="ECO:0000259" key="5">
    <source>
        <dbReference type="PROSITE" id="PS01124"/>
    </source>
</evidence>
<dbReference type="Proteomes" id="UP000275777">
    <property type="component" value="Chromosome"/>
</dbReference>
<keyword evidence="1" id="KW-0805">Transcription regulation</keyword>
<evidence type="ECO:0000256" key="4">
    <source>
        <dbReference type="SAM" id="MobiDB-lite"/>
    </source>
</evidence>
<evidence type="ECO:0000313" key="7">
    <source>
        <dbReference type="Proteomes" id="UP000275777"/>
    </source>
</evidence>
<evidence type="ECO:0000256" key="3">
    <source>
        <dbReference type="ARBA" id="ARBA00023163"/>
    </source>
</evidence>
<dbReference type="SUPFAM" id="SSF51215">
    <property type="entry name" value="Regulatory protein AraC"/>
    <property type="match status" value="1"/>
</dbReference>
<feature type="compositionally biased region" description="Basic and acidic residues" evidence="4">
    <location>
        <begin position="260"/>
        <end position="272"/>
    </location>
</feature>
<dbReference type="AlphaFoldDB" id="A0A447TLT2"/>
<proteinExistence type="predicted"/>
<gene>
    <name evidence="6" type="ORF">NCTC9695_06314</name>
</gene>
<dbReference type="SUPFAM" id="SSF46689">
    <property type="entry name" value="Homeodomain-like"/>
    <property type="match status" value="1"/>
</dbReference>
<dbReference type="InterPro" id="IPR037923">
    <property type="entry name" value="HTH-like"/>
</dbReference>
<keyword evidence="2 6" id="KW-0238">DNA-binding</keyword>
<dbReference type="GO" id="GO:0003700">
    <property type="term" value="F:DNA-binding transcription factor activity"/>
    <property type="evidence" value="ECO:0007669"/>
    <property type="project" value="InterPro"/>
</dbReference>
<dbReference type="InterPro" id="IPR050204">
    <property type="entry name" value="AraC_XylS_family_regulators"/>
</dbReference>
<dbReference type="Gene3D" id="1.10.10.60">
    <property type="entry name" value="Homeodomain-like"/>
    <property type="match status" value="1"/>
</dbReference>
<evidence type="ECO:0000256" key="1">
    <source>
        <dbReference type="ARBA" id="ARBA00023015"/>
    </source>
</evidence>
<feature type="domain" description="HTH araC/xylS-type" evidence="5">
    <location>
        <begin position="174"/>
        <end position="228"/>
    </location>
</feature>
<dbReference type="EMBL" id="LR134182">
    <property type="protein sequence ID" value="VEB45782.1"/>
    <property type="molecule type" value="Genomic_DNA"/>
</dbReference>
<evidence type="ECO:0000313" key="6">
    <source>
        <dbReference type="EMBL" id="VEB45782.1"/>
    </source>
</evidence>
<feature type="compositionally biased region" description="Low complexity" evidence="4">
    <location>
        <begin position="240"/>
        <end position="249"/>
    </location>
</feature>
<dbReference type="Pfam" id="PF02311">
    <property type="entry name" value="AraC_binding"/>
    <property type="match status" value="1"/>
</dbReference>
<organism evidence="6 7">
    <name type="scientific">Chromobacterium violaceum</name>
    <dbReference type="NCBI Taxonomy" id="536"/>
    <lineage>
        <taxon>Bacteria</taxon>
        <taxon>Pseudomonadati</taxon>
        <taxon>Pseudomonadota</taxon>
        <taxon>Betaproteobacteria</taxon>
        <taxon>Neisseriales</taxon>
        <taxon>Chromobacteriaceae</taxon>
        <taxon>Chromobacterium</taxon>
    </lineage>
</organism>
<sequence length="329" mass="35502">MPAPAQERSELFRADDLGALECLDAQYAERTFPPHFHEEFVVNTLTLGAQSYRHRGGLHRAGVGALVLINPGEVHTGETAHENGWAYRGFYPGVDMIGGLAADLNGKAGLPYFRDTVVVDPGLARRLDGLHLLLRDSRDALRRESALAAVFSEVLVKYMRLQPDEQALAPTAVETVRQMLADDPAANHSLQQLAAAVGLSPWQLCRQFKRETGLPPVAWRNQLRVARAASCWPPACARRGGAGAGLRRPAAPDPRVPADAGRHAGRLSEGRGRARRLSRPQNRSRQAGQPAPSSATGADVRPAARRIPPCPPCPTAAAGCWMARATPSR</sequence>
<name>A0A447TLT2_CHRVL</name>
<dbReference type="PANTHER" id="PTHR46796:SF2">
    <property type="entry name" value="TRANSCRIPTIONAL REGULATORY PROTEIN"/>
    <property type="match status" value="1"/>
</dbReference>
<keyword evidence="3" id="KW-0804">Transcription</keyword>
<dbReference type="InterPro" id="IPR003313">
    <property type="entry name" value="AraC-bd"/>
</dbReference>
<dbReference type="InterPro" id="IPR009057">
    <property type="entry name" value="Homeodomain-like_sf"/>
</dbReference>